<gene>
    <name evidence="1" type="ORF">NCTC13156_00947</name>
</gene>
<proteinExistence type="predicted"/>
<evidence type="ECO:0000313" key="2">
    <source>
        <dbReference type="Proteomes" id="UP000255269"/>
    </source>
</evidence>
<reference evidence="1 2" key="1">
    <citation type="submission" date="2018-06" db="EMBL/GenBank/DDBJ databases">
        <authorList>
            <consortium name="Pathogen Informatics"/>
            <person name="Doyle S."/>
        </authorList>
    </citation>
    <scope>NUCLEOTIDE SEQUENCE [LARGE SCALE GENOMIC DNA]</scope>
    <source>
        <strain evidence="1 2">NCTC13156</strain>
    </source>
</reference>
<sequence length="139" mass="16094">MMDLKILDFIRQNHLLSLSTIDDDGVYVANCYYAFDTENLTFLIKSDKTSKHIQLAQKSPKIGITIAKDHQNLSLLKGLQIKALFKDASLMQKEIYYSHFPYAKLIKGDIFALEIQWAKYTDNKLLLNQKLFYQKISPS</sequence>
<dbReference type="Proteomes" id="UP000255269">
    <property type="component" value="Unassembled WGS sequence"/>
</dbReference>
<accession>A0A377PZ01</accession>
<protein>
    <submittedName>
        <fullName evidence="1">Uncharacterized protein conserved in bacteria</fullName>
    </submittedName>
</protein>
<dbReference type="EMBL" id="UGJF01000001">
    <property type="protein sequence ID" value="STQ88116.1"/>
    <property type="molecule type" value="Genomic_DNA"/>
</dbReference>
<name>A0A377PZ01_9HELI</name>
<dbReference type="Gene3D" id="2.30.110.10">
    <property type="entry name" value="Electron Transport, Fmn-binding Protein, Chain A"/>
    <property type="match status" value="1"/>
</dbReference>
<dbReference type="SUPFAM" id="SSF50475">
    <property type="entry name" value="FMN-binding split barrel"/>
    <property type="match status" value="1"/>
</dbReference>
<organism evidence="1 2">
    <name type="scientific">Helicobacter pullorum</name>
    <dbReference type="NCBI Taxonomy" id="35818"/>
    <lineage>
        <taxon>Bacteria</taxon>
        <taxon>Pseudomonadati</taxon>
        <taxon>Campylobacterota</taxon>
        <taxon>Epsilonproteobacteria</taxon>
        <taxon>Campylobacterales</taxon>
        <taxon>Helicobacteraceae</taxon>
        <taxon>Helicobacter</taxon>
    </lineage>
</organism>
<evidence type="ECO:0000313" key="1">
    <source>
        <dbReference type="EMBL" id="STQ88116.1"/>
    </source>
</evidence>
<dbReference type="InterPro" id="IPR012349">
    <property type="entry name" value="Split_barrel_FMN-bd"/>
</dbReference>
<dbReference type="AlphaFoldDB" id="A0A377PZ01"/>